<accession>A0A8E2DJH3</accession>
<dbReference type="EMBL" id="KV722429">
    <property type="protein sequence ID" value="OCH89352.1"/>
    <property type="molecule type" value="Genomic_DNA"/>
</dbReference>
<protein>
    <submittedName>
        <fullName evidence="1">Uncharacterized protein</fullName>
    </submittedName>
</protein>
<evidence type="ECO:0000313" key="1">
    <source>
        <dbReference type="EMBL" id="OCH89352.1"/>
    </source>
</evidence>
<evidence type="ECO:0000313" key="2">
    <source>
        <dbReference type="Proteomes" id="UP000250043"/>
    </source>
</evidence>
<reference evidence="1 2" key="1">
    <citation type="submission" date="2016-07" db="EMBL/GenBank/DDBJ databases">
        <title>Draft genome of the white-rot fungus Obba rivulosa 3A-2.</title>
        <authorList>
            <consortium name="DOE Joint Genome Institute"/>
            <person name="Miettinen O."/>
            <person name="Riley R."/>
            <person name="Acob R."/>
            <person name="Barry K."/>
            <person name="Cullen D."/>
            <person name="De Vries R."/>
            <person name="Hainaut M."/>
            <person name="Hatakka A."/>
            <person name="Henrissat B."/>
            <person name="Hilden K."/>
            <person name="Kuo R."/>
            <person name="Labutti K."/>
            <person name="Lipzen A."/>
            <person name="Makela M.R."/>
            <person name="Sandor L."/>
            <person name="Spatafora J.W."/>
            <person name="Grigoriev I.V."/>
            <person name="Hibbett D.S."/>
        </authorList>
    </citation>
    <scope>NUCLEOTIDE SEQUENCE [LARGE SCALE GENOMIC DNA]</scope>
    <source>
        <strain evidence="1 2">3A-2</strain>
    </source>
</reference>
<dbReference type="Proteomes" id="UP000250043">
    <property type="component" value="Unassembled WGS sequence"/>
</dbReference>
<dbReference type="AlphaFoldDB" id="A0A8E2DJH3"/>
<keyword evidence="2" id="KW-1185">Reference proteome</keyword>
<organism evidence="1 2">
    <name type="scientific">Obba rivulosa</name>
    <dbReference type="NCBI Taxonomy" id="1052685"/>
    <lineage>
        <taxon>Eukaryota</taxon>
        <taxon>Fungi</taxon>
        <taxon>Dikarya</taxon>
        <taxon>Basidiomycota</taxon>
        <taxon>Agaricomycotina</taxon>
        <taxon>Agaricomycetes</taxon>
        <taxon>Polyporales</taxon>
        <taxon>Gelatoporiaceae</taxon>
        <taxon>Obba</taxon>
    </lineage>
</organism>
<proteinExistence type="predicted"/>
<sequence>ESVPVVVRGFILLCFVSPASPSFPTIAGIRAIARVVFAILGVRRVIKQPIHFLAELLKELLPRLPVRHSPVAMCLGRRSRPLELSSPPGVETARN</sequence>
<name>A0A8E2DJH3_9APHY</name>
<gene>
    <name evidence="1" type="ORF">OBBRIDRAFT_794386</name>
</gene>
<feature type="non-terminal residue" evidence="1">
    <location>
        <position position="95"/>
    </location>
</feature>